<reference evidence="2 3" key="1">
    <citation type="journal article" date="2020" name="Microorganisms">
        <title>Osmotic Adaptation and Compatible Solute Biosynthesis of Phototrophic Bacteria as Revealed from Genome Analyses.</title>
        <authorList>
            <person name="Imhoff J.F."/>
            <person name="Rahn T."/>
            <person name="Kunzel S."/>
            <person name="Keller A."/>
            <person name="Neulinger S.C."/>
        </authorList>
    </citation>
    <scope>NUCLEOTIDE SEQUENCE [LARGE SCALE GENOMIC DNA]</scope>
    <source>
        <strain evidence="2 3">DSM 9895</strain>
    </source>
</reference>
<dbReference type="SUPFAM" id="SSF53254">
    <property type="entry name" value="Phosphoglycerate mutase-like"/>
    <property type="match status" value="1"/>
</dbReference>
<dbReference type="CDD" id="cd07040">
    <property type="entry name" value="HP"/>
    <property type="match status" value="1"/>
</dbReference>
<evidence type="ECO:0000313" key="3">
    <source>
        <dbReference type="Proteomes" id="UP001296873"/>
    </source>
</evidence>
<dbReference type="InterPro" id="IPR029033">
    <property type="entry name" value="His_PPase_superfam"/>
</dbReference>
<protein>
    <submittedName>
        <fullName evidence="2">Histidine phosphatase family protein</fullName>
    </submittedName>
</protein>
<dbReference type="Pfam" id="PF00300">
    <property type="entry name" value="His_Phos_1"/>
    <property type="match status" value="1"/>
</dbReference>
<gene>
    <name evidence="2" type="ORF">CKO28_01830</name>
</gene>
<evidence type="ECO:0000256" key="1">
    <source>
        <dbReference type="SAM" id="SignalP"/>
    </source>
</evidence>
<name>A0ABS1D9H1_9PROT</name>
<comment type="caution">
    <text evidence="2">The sequence shown here is derived from an EMBL/GenBank/DDBJ whole genome shotgun (WGS) entry which is preliminary data.</text>
</comment>
<keyword evidence="1" id="KW-0732">Signal</keyword>
<organism evidence="2 3">
    <name type="scientific">Rhodovibrio sodomensis</name>
    <dbReference type="NCBI Taxonomy" id="1088"/>
    <lineage>
        <taxon>Bacteria</taxon>
        <taxon>Pseudomonadati</taxon>
        <taxon>Pseudomonadota</taxon>
        <taxon>Alphaproteobacteria</taxon>
        <taxon>Rhodospirillales</taxon>
        <taxon>Rhodovibrionaceae</taxon>
        <taxon>Rhodovibrio</taxon>
    </lineage>
</organism>
<feature type="signal peptide" evidence="1">
    <location>
        <begin position="1"/>
        <end position="23"/>
    </location>
</feature>
<dbReference type="InterPro" id="IPR013078">
    <property type="entry name" value="His_Pase_superF_clade-1"/>
</dbReference>
<dbReference type="RefSeq" id="WP_242480295.1">
    <property type="nucleotide sequence ID" value="NZ_NRRL01000002.1"/>
</dbReference>
<dbReference type="EMBL" id="NRRL01000002">
    <property type="protein sequence ID" value="MBK1666782.1"/>
    <property type="molecule type" value="Genomic_DNA"/>
</dbReference>
<accession>A0ABS1D9H1</accession>
<sequence>MFRLTALAAFLTAAFALPAPVQAQSGGGAWAALKQPGTVAIMRHALAPGTGDPANFELGDCSTQRTLNGAGREQSRRIGQAFRDHGIQVDRVLTSQWCRCRQTAELLGLAPVADFPALNSFFEDRSTRDQQTAAVRDLLADAPADEKLVLVTHQVNITALTDVFPSSGEVIVIEVADDGTVDVRGSFLIRAPR</sequence>
<keyword evidence="3" id="KW-1185">Reference proteome</keyword>
<proteinExistence type="predicted"/>
<evidence type="ECO:0000313" key="2">
    <source>
        <dbReference type="EMBL" id="MBK1666782.1"/>
    </source>
</evidence>
<dbReference type="Gene3D" id="3.40.50.1240">
    <property type="entry name" value="Phosphoglycerate mutase-like"/>
    <property type="match status" value="1"/>
</dbReference>
<feature type="chain" id="PRO_5045676704" evidence="1">
    <location>
        <begin position="24"/>
        <end position="193"/>
    </location>
</feature>
<dbReference type="Proteomes" id="UP001296873">
    <property type="component" value="Unassembled WGS sequence"/>
</dbReference>